<evidence type="ECO:0000313" key="3">
    <source>
        <dbReference type="Proteomes" id="UP000598996"/>
    </source>
</evidence>
<evidence type="ECO:0000256" key="1">
    <source>
        <dbReference type="SAM" id="MobiDB-lite"/>
    </source>
</evidence>
<feature type="region of interest" description="Disordered" evidence="1">
    <location>
        <begin position="32"/>
        <end position="57"/>
    </location>
</feature>
<proteinExistence type="predicted"/>
<evidence type="ECO:0000313" key="2">
    <source>
        <dbReference type="EMBL" id="MBL7260099.1"/>
    </source>
</evidence>
<dbReference type="Proteomes" id="UP000598996">
    <property type="component" value="Unassembled WGS sequence"/>
</dbReference>
<gene>
    <name evidence="2" type="ORF">JKJ07_37830</name>
</gene>
<reference evidence="2 3" key="1">
    <citation type="submission" date="2021-01" db="EMBL/GenBank/DDBJ databases">
        <title>Actinoplanes sp. nov. LDG1-01 isolated from lichen.</title>
        <authorList>
            <person name="Saeng-In P."/>
            <person name="Phongsopitanun W."/>
            <person name="Kanchanasin P."/>
            <person name="Yuki M."/>
            <person name="Kudo T."/>
            <person name="Ohkuma M."/>
            <person name="Tanasupawat S."/>
        </authorList>
    </citation>
    <scope>NUCLEOTIDE SEQUENCE [LARGE SCALE GENOMIC DNA]</scope>
    <source>
        <strain evidence="2 3">LDG1-01</strain>
    </source>
</reference>
<comment type="caution">
    <text evidence="2">The sequence shown here is derived from an EMBL/GenBank/DDBJ whole genome shotgun (WGS) entry which is preliminary data.</text>
</comment>
<name>A0ABS1W039_9ACTN</name>
<accession>A0ABS1W039</accession>
<dbReference type="RefSeq" id="WP_202996808.1">
    <property type="nucleotide sequence ID" value="NZ_JAENHO010000013.1"/>
</dbReference>
<protein>
    <submittedName>
        <fullName evidence="2">Uncharacterized protein</fullName>
    </submittedName>
</protein>
<keyword evidence="3" id="KW-1185">Reference proteome</keyword>
<organism evidence="2 3">
    <name type="scientific">Paractinoplanes lichenicola</name>
    <dbReference type="NCBI Taxonomy" id="2802976"/>
    <lineage>
        <taxon>Bacteria</taxon>
        <taxon>Bacillati</taxon>
        <taxon>Actinomycetota</taxon>
        <taxon>Actinomycetes</taxon>
        <taxon>Micromonosporales</taxon>
        <taxon>Micromonosporaceae</taxon>
        <taxon>Paractinoplanes</taxon>
    </lineage>
</organism>
<sequence length="57" mass="5747">MTSTPTEPAGRPAPSGWCAAALALLMADALQERGDRGAKRPGGADRPAARTGNDTLA</sequence>
<dbReference type="EMBL" id="JAENHO010000013">
    <property type="protein sequence ID" value="MBL7260099.1"/>
    <property type="molecule type" value="Genomic_DNA"/>
</dbReference>